<dbReference type="CDD" id="cd03230">
    <property type="entry name" value="ABC_DR_subfamily_A"/>
    <property type="match status" value="1"/>
</dbReference>
<dbReference type="AlphaFoldDB" id="A0A538SA37"/>
<protein>
    <submittedName>
        <fullName evidence="7">ABC transporter ATP-binding protein</fullName>
    </submittedName>
</protein>
<feature type="compositionally biased region" description="Basic and acidic residues" evidence="5">
    <location>
        <begin position="1"/>
        <end position="22"/>
    </location>
</feature>
<dbReference type="GO" id="GO:0016887">
    <property type="term" value="F:ATP hydrolysis activity"/>
    <property type="evidence" value="ECO:0007669"/>
    <property type="project" value="InterPro"/>
</dbReference>
<reference evidence="7 8" key="1">
    <citation type="journal article" date="2019" name="Nat. Microbiol.">
        <title>Mediterranean grassland soil C-N compound turnover is dependent on rainfall and depth, and is mediated by genomically divergent microorganisms.</title>
        <authorList>
            <person name="Diamond S."/>
            <person name="Andeer P.F."/>
            <person name="Li Z."/>
            <person name="Crits-Christoph A."/>
            <person name="Burstein D."/>
            <person name="Anantharaman K."/>
            <person name="Lane K.R."/>
            <person name="Thomas B.C."/>
            <person name="Pan C."/>
            <person name="Northen T.R."/>
            <person name="Banfield J.F."/>
        </authorList>
    </citation>
    <scope>NUCLEOTIDE SEQUENCE [LARGE SCALE GENOMIC DNA]</scope>
    <source>
        <strain evidence="7">WS_3</strain>
    </source>
</reference>
<evidence type="ECO:0000313" key="8">
    <source>
        <dbReference type="Proteomes" id="UP000320184"/>
    </source>
</evidence>
<keyword evidence="4 7" id="KW-0067">ATP-binding</keyword>
<dbReference type="PROSITE" id="PS50893">
    <property type="entry name" value="ABC_TRANSPORTER_2"/>
    <property type="match status" value="1"/>
</dbReference>
<dbReference type="SUPFAM" id="SSF52540">
    <property type="entry name" value="P-loop containing nucleoside triphosphate hydrolases"/>
    <property type="match status" value="1"/>
</dbReference>
<gene>
    <name evidence="7" type="ORF">E6K73_12465</name>
</gene>
<dbReference type="PROSITE" id="PS00211">
    <property type="entry name" value="ABC_TRANSPORTER_1"/>
    <property type="match status" value="1"/>
</dbReference>
<comment type="caution">
    <text evidence="7">The sequence shown here is derived from an EMBL/GenBank/DDBJ whole genome shotgun (WGS) entry which is preliminary data.</text>
</comment>
<dbReference type="PANTHER" id="PTHR43335:SF4">
    <property type="entry name" value="ABC TRANSPORTER, ATP-BINDING PROTEIN"/>
    <property type="match status" value="1"/>
</dbReference>
<comment type="similarity">
    <text evidence="1">Belongs to the ABC transporter superfamily.</text>
</comment>
<dbReference type="GO" id="GO:0005524">
    <property type="term" value="F:ATP binding"/>
    <property type="evidence" value="ECO:0007669"/>
    <property type="project" value="UniProtKB-KW"/>
</dbReference>
<dbReference type="SMART" id="SM00382">
    <property type="entry name" value="AAA"/>
    <property type="match status" value="1"/>
</dbReference>
<evidence type="ECO:0000256" key="5">
    <source>
        <dbReference type="SAM" id="MobiDB-lite"/>
    </source>
</evidence>
<feature type="region of interest" description="Disordered" evidence="5">
    <location>
        <begin position="1"/>
        <end position="27"/>
    </location>
</feature>
<dbReference type="PANTHER" id="PTHR43335">
    <property type="entry name" value="ABC TRANSPORTER, ATP-BINDING PROTEIN"/>
    <property type="match status" value="1"/>
</dbReference>
<feature type="domain" description="ABC transporter" evidence="6">
    <location>
        <begin position="30"/>
        <end position="264"/>
    </location>
</feature>
<dbReference type="InterPro" id="IPR027417">
    <property type="entry name" value="P-loop_NTPase"/>
</dbReference>
<evidence type="ECO:0000256" key="2">
    <source>
        <dbReference type="ARBA" id="ARBA00022448"/>
    </source>
</evidence>
<name>A0A538SA37_UNCEI</name>
<accession>A0A538SA37</accession>
<evidence type="ECO:0000256" key="3">
    <source>
        <dbReference type="ARBA" id="ARBA00022741"/>
    </source>
</evidence>
<keyword evidence="3" id="KW-0547">Nucleotide-binding</keyword>
<keyword evidence="2" id="KW-0813">Transport</keyword>
<proteinExistence type="inferred from homology"/>
<evidence type="ECO:0000256" key="4">
    <source>
        <dbReference type="ARBA" id="ARBA00022840"/>
    </source>
</evidence>
<sequence length="342" mass="38013">MREVEVRKGEGSASREREHGEGPPDPSLAVCARGLSKIYRHPWTLKQTRALENLDLEVRRGEVFGYLGPNGAGKTTTLKLLTGLLRPTRGRAWLLGLPIDRSACRRRLGFLPEQPYFYDYLNGPEFLELAGRLSGLQAHDARQRAKHWLGRVGLGDRPHLVLRKYSKGMLQRLGLAATLLHEPELVILDEPMSGLDPFGRRDVREIILEQRELGVSVMLSSHILPDVEMLCDRVGIVLGGRLIRTATVGELMGEGRCSVEIRCVGTPLLETPPRWREHLSRVEHPEGTAFVLADAGMVDEVVGWLHSNGVRLRAITPQRATLEELFMAAAHEAPPVPGVRSA</sequence>
<dbReference type="InterPro" id="IPR003439">
    <property type="entry name" value="ABC_transporter-like_ATP-bd"/>
</dbReference>
<dbReference type="InterPro" id="IPR017871">
    <property type="entry name" value="ABC_transporter-like_CS"/>
</dbReference>
<organism evidence="7 8">
    <name type="scientific">Eiseniibacteriota bacterium</name>
    <dbReference type="NCBI Taxonomy" id="2212470"/>
    <lineage>
        <taxon>Bacteria</taxon>
        <taxon>Candidatus Eiseniibacteriota</taxon>
    </lineage>
</organism>
<evidence type="ECO:0000256" key="1">
    <source>
        <dbReference type="ARBA" id="ARBA00005417"/>
    </source>
</evidence>
<dbReference type="Proteomes" id="UP000320184">
    <property type="component" value="Unassembled WGS sequence"/>
</dbReference>
<dbReference type="Gene3D" id="3.40.50.300">
    <property type="entry name" value="P-loop containing nucleotide triphosphate hydrolases"/>
    <property type="match status" value="1"/>
</dbReference>
<evidence type="ECO:0000313" key="7">
    <source>
        <dbReference type="EMBL" id="TMQ48227.1"/>
    </source>
</evidence>
<evidence type="ECO:0000259" key="6">
    <source>
        <dbReference type="PROSITE" id="PS50893"/>
    </source>
</evidence>
<dbReference type="InterPro" id="IPR003593">
    <property type="entry name" value="AAA+_ATPase"/>
</dbReference>
<dbReference type="Pfam" id="PF00005">
    <property type="entry name" value="ABC_tran"/>
    <property type="match status" value="1"/>
</dbReference>
<dbReference type="EMBL" id="VBOT01000151">
    <property type="protein sequence ID" value="TMQ48227.1"/>
    <property type="molecule type" value="Genomic_DNA"/>
</dbReference>